<feature type="transmembrane region" description="Helical" evidence="4">
    <location>
        <begin position="24"/>
        <end position="46"/>
    </location>
</feature>
<evidence type="ECO:0000256" key="3">
    <source>
        <dbReference type="SAM" id="MobiDB-lite"/>
    </source>
</evidence>
<name>A0A2G2VQ44_CAPBA</name>
<dbReference type="STRING" id="33114.A0A2G2VQ44"/>
<proteinExistence type="predicted"/>
<dbReference type="AlphaFoldDB" id="A0A2G2VQ44"/>
<feature type="region of interest" description="Disordered" evidence="3">
    <location>
        <begin position="117"/>
        <end position="140"/>
    </location>
</feature>
<evidence type="ECO:0000259" key="5">
    <source>
        <dbReference type="Pfam" id="PF19055"/>
    </source>
</evidence>
<keyword evidence="2 4" id="KW-0472">Membrane</keyword>
<evidence type="ECO:0000256" key="4">
    <source>
        <dbReference type="SAM" id="Phobius"/>
    </source>
</evidence>
<evidence type="ECO:0000256" key="1">
    <source>
        <dbReference type="ARBA" id="ARBA00022448"/>
    </source>
</evidence>
<evidence type="ECO:0000313" key="6">
    <source>
        <dbReference type="EMBL" id="PHT35105.1"/>
    </source>
</evidence>
<dbReference type="Proteomes" id="UP000224567">
    <property type="component" value="Unassembled WGS sequence"/>
</dbReference>
<comment type="caution">
    <text evidence="6">The sequence shown here is derived from an EMBL/GenBank/DDBJ whole genome shotgun (WGS) entry which is preliminary data.</text>
</comment>
<organism evidence="6 7">
    <name type="scientific">Capsicum baccatum</name>
    <name type="common">Peruvian pepper</name>
    <dbReference type="NCBI Taxonomy" id="33114"/>
    <lineage>
        <taxon>Eukaryota</taxon>
        <taxon>Viridiplantae</taxon>
        <taxon>Streptophyta</taxon>
        <taxon>Embryophyta</taxon>
        <taxon>Tracheophyta</taxon>
        <taxon>Spermatophyta</taxon>
        <taxon>Magnoliopsida</taxon>
        <taxon>eudicotyledons</taxon>
        <taxon>Gunneridae</taxon>
        <taxon>Pentapetalae</taxon>
        <taxon>asterids</taxon>
        <taxon>lamiids</taxon>
        <taxon>Solanales</taxon>
        <taxon>Solanaceae</taxon>
        <taxon>Solanoideae</taxon>
        <taxon>Capsiceae</taxon>
        <taxon>Capsicum</taxon>
    </lineage>
</organism>
<accession>A0A2G2VQ44</accession>
<gene>
    <name evidence="6" type="ORF">CQW23_26905</name>
</gene>
<evidence type="ECO:0000256" key="2">
    <source>
        <dbReference type="ARBA" id="ARBA00023136"/>
    </source>
</evidence>
<dbReference type="GO" id="GO:0140359">
    <property type="term" value="F:ABC-type transporter activity"/>
    <property type="evidence" value="ECO:0007669"/>
    <property type="project" value="InterPro"/>
</dbReference>
<evidence type="ECO:0000313" key="7">
    <source>
        <dbReference type="Proteomes" id="UP000224567"/>
    </source>
</evidence>
<feature type="domain" description="ABC transporter family G" evidence="5">
    <location>
        <begin position="17"/>
        <end position="98"/>
    </location>
</feature>
<sequence length="140" mass="15738">MTRRSRVQAVETAPCRNRSKIFKFYHLVLLCVVHCVTGIAYALAIYFEPGQAQLWLVLLPVVFTLVASKDSVFMSIVGDYIYPKWALEAFIIANARRWCSPTSLNIPRAVWNPPLTRRGSPQPECAARVGVSESDTPQDI</sequence>
<dbReference type="Pfam" id="PF19055">
    <property type="entry name" value="ABC2_membrane_7"/>
    <property type="match status" value="1"/>
</dbReference>
<feature type="transmembrane region" description="Helical" evidence="4">
    <location>
        <begin position="52"/>
        <end position="68"/>
    </location>
</feature>
<keyword evidence="1" id="KW-0813">Transport</keyword>
<keyword evidence="7" id="KW-1185">Reference proteome</keyword>
<dbReference type="OrthoDB" id="1499448at2759"/>
<keyword evidence="4" id="KW-1133">Transmembrane helix</keyword>
<reference evidence="7" key="2">
    <citation type="journal article" date="2017" name="J. Anim. Genet.">
        <title>Multiple reference genome sequences of hot pepper reveal the massive evolution of plant disease resistance genes by retroduplication.</title>
        <authorList>
            <person name="Kim S."/>
            <person name="Park J."/>
            <person name="Yeom S.-I."/>
            <person name="Kim Y.-M."/>
            <person name="Seo E."/>
            <person name="Kim K.-T."/>
            <person name="Kim M.-S."/>
            <person name="Lee J.M."/>
            <person name="Cheong K."/>
            <person name="Shin H.-S."/>
            <person name="Kim S.-B."/>
            <person name="Han K."/>
            <person name="Lee J."/>
            <person name="Park M."/>
            <person name="Lee H.-A."/>
            <person name="Lee H.-Y."/>
            <person name="Lee Y."/>
            <person name="Oh S."/>
            <person name="Lee J.H."/>
            <person name="Choi E."/>
            <person name="Choi E."/>
            <person name="Lee S.E."/>
            <person name="Jeon J."/>
            <person name="Kim H."/>
            <person name="Choi G."/>
            <person name="Song H."/>
            <person name="Lee J."/>
            <person name="Lee S.-C."/>
            <person name="Kwon J.-K."/>
            <person name="Lee H.-Y."/>
            <person name="Koo N."/>
            <person name="Hong Y."/>
            <person name="Kim R.W."/>
            <person name="Kang W.-H."/>
            <person name="Huh J.H."/>
            <person name="Kang B.-C."/>
            <person name="Yang T.-J."/>
            <person name="Lee Y.-H."/>
            <person name="Bennetzen J.L."/>
            <person name="Choi D."/>
        </authorList>
    </citation>
    <scope>NUCLEOTIDE SEQUENCE [LARGE SCALE GENOMIC DNA]</scope>
    <source>
        <strain evidence="7">cv. PBC81</strain>
    </source>
</reference>
<dbReference type="InterPro" id="IPR043926">
    <property type="entry name" value="ABCG_dom"/>
</dbReference>
<keyword evidence="4" id="KW-0812">Transmembrane</keyword>
<dbReference type="EMBL" id="MLFT02000011">
    <property type="protein sequence ID" value="PHT35105.1"/>
    <property type="molecule type" value="Genomic_DNA"/>
</dbReference>
<protein>
    <submittedName>
        <fullName evidence="6">ABC transporter G family member 24</fullName>
    </submittedName>
</protein>
<reference evidence="6 7" key="1">
    <citation type="journal article" date="2017" name="Genome Biol.">
        <title>New reference genome sequences of hot pepper reveal the massive evolution of plant disease-resistance genes by retroduplication.</title>
        <authorList>
            <person name="Kim S."/>
            <person name="Park J."/>
            <person name="Yeom S.I."/>
            <person name="Kim Y.M."/>
            <person name="Seo E."/>
            <person name="Kim K.T."/>
            <person name="Kim M.S."/>
            <person name="Lee J.M."/>
            <person name="Cheong K."/>
            <person name="Shin H.S."/>
            <person name="Kim S.B."/>
            <person name="Han K."/>
            <person name="Lee J."/>
            <person name="Park M."/>
            <person name="Lee H.A."/>
            <person name="Lee H.Y."/>
            <person name="Lee Y."/>
            <person name="Oh S."/>
            <person name="Lee J.H."/>
            <person name="Choi E."/>
            <person name="Choi E."/>
            <person name="Lee S.E."/>
            <person name="Jeon J."/>
            <person name="Kim H."/>
            <person name="Choi G."/>
            <person name="Song H."/>
            <person name="Lee J."/>
            <person name="Lee S.C."/>
            <person name="Kwon J.K."/>
            <person name="Lee H.Y."/>
            <person name="Koo N."/>
            <person name="Hong Y."/>
            <person name="Kim R.W."/>
            <person name="Kang W.H."/>
            <person name="Huh J.H."/>
            <person name="Kang B.C."/>
            <person name="Yang T.J."/>
            <person name="Lee Y.H."/>
            <person name="Bennetzen J.L."/>
            <person name="Choi D."/>
        </authorList>
    </citation>
    <scope>NUCLEOTIDE SEQUENCE [LARGE SCALE GENOMIC DNA]</scope>
    <source>
        <strain evidence="7">cv. PBC81</strain>
    </source>
</reference>